<name>A0A067TAX6_GALM3</name>
<keyword evidence="3" id="KW-1185">Reference proteome</keyword>
<evidence type="ECO:0000313" key="2">
    <source>
        <dbReference type="EMBL" id="KDR76153.1"/>
    </source>
</evidence>
<dbReference type="EMBL" id="KL142379">
    <property type="protein sequence ID" value="KDR76153.1"/>
    <property type="molecule type" value="Genomic_DNA"/>
</dbReference>
<keyword evidence="1" id="KW-0812">Transmembrane</keyword>
<evidence type="ECO:0000256" key="1">
    <source>
        <dbReference type="SAM" id="Phobius"/>
    </source>
</evidence>
<feature type="transmembrane region" description="Helical" evidence="1">
    <location>
        <begin position="84"/>
        <end position="105"/>
    </location>
</feature>
<dbReference type="HOGENOM" id="CLU_915403_0_0_1"/>
<dbReference type="Proteomes" id="UP000027222">
    <property type="component" value="Unassembled WGS sequence"/>
</dbReference>
<organism evidence="2 3">
    <name type="scientific">Galerina marginata (strain CBS 339.88)</name>
    <dbReference type="NCBI Taxonomy" id="685588"/>
    <lineage>
        <taxon>Eukaryota</taxon>
        <taxon>Fungi</taxon>
        <taxon>Dikarya</taxon>
        <taxon>Basidiomycota</taxon>
        <taxon>Agaricomycotina</taxon>
        <taxon>Agaricomycetes</taxon>
        <taxon>Agaricomycetidae</taxon>
        <taxon>Agaricales</taxon>
        <taxon>Agaricineae</taxon>
        <taxon>Strophariaceae</taxon>
        <taxon>Galerina</taxon>
    </lineage>
</organism>
<dbReference type="AlphaFoldDB" id="A0A067TAX6"/>
<proteinExistence type="predicted"/>
<sequence length="304" mass="34527">MLRRVYRPAKSLTCLHARSYTASPTSVYPYKKLRAFPFVMSPETAQRRMANHAQRLCGGPYFLRTTFRDLFPDTWDIKFKRPTLFAAVYFPAWLISGTMFSKAIFDDTKDLTLFFFSKITYLPGCDLSTMSTPVFWSYELSDIEPVPLTENLLTQHDLRVNCVPFNTSPFSVLDLCSSVSEDGFSLKPGVKIIPHIVDDFVAMPVLLPLYVATYADENHDSGDVLTLYIQAHSNDGNIKADQDQLLKFLKKKDNKEPIEVYPTVEGKCRRLGRQRNGSRRVLVANARLVRKHSEAGAHGELENG</sequence>
<accession>A0A067TAX6</accession>
<evidence type="ECO:0000313" key="3">
    <source>
        <dbReference type="Proteomes" id="UP000027222"/>
    </source>
</evidence>
<reference evidence="3" key="1">
    <citation type="journal article" date="2014" name="Proc. Natl. Acad. Sci. U.S.A.">
        <title>Extensive sampling of basidiomycete genomes demonstrates inadequacy of the white-rot/brown-rot paradigm for wood decay fungi.</title>
        <authorList>
            <person name="Riley R."/>
            <person name="Salamov A.A."/>
            <person name="Brown D.W."/>
            <person name="Nagy L.G."/>
            <person name="Floudas D."/>
            <person name="Held B.W."/>
            <person name="Levasseur A."/>
            <person name="Lombard V."/>
            <person name="Morin E."/>
            <person name="Otillar R."/>
            <person name="Lindquist E.A."/>
            <person name="Sun H."/>
            <person name="LaButti K.M."/>
            <person name="Schmutz J."/>
            <person name="Jabbour D."/>
            <person name="Luo H."/>
            <person name="Baker S.E."/>
            <person name="Pisabarro A.G."/>
            <person name="Walton J.D."/>
            <person name="Blanchette R.A."/>
            <person name="Henrissat B."/>
            <person name="Martin F."/>
            <person name="Cullen D."/>
            <person name="Hibbett D.S."/>
            <person name="Grigoriev I.V."/>
        </authorList>
    </citation>
    <scope>NUCLEOTIDE SEQUENCE [LARGE SCALE GENOMIC DNA]</scope>
    <source>
        <strain evidence="3">CBS 339.88</strain>
    </source>
</reference>
<gene>
    <name evidence="2" type="ORF">GALMADRAFT_462968</name>
</gene>
<keyword evidence="1" id="KW-0472">Membrane</keyword>
<keyword evidence="1" id="KW-1133">Transmembrane helix</keyword>
<protein>
    <submittedName>
        <fullName evidence="2">Uncharacterized protein</fullName>
    </submittedName>
</protein>
<dbReference type="OrthoDB" id="2349883at2759"/>